<dbReference type="AlphaFoldDB" id="A0AB34AKZ9"/>
<evidence type="ECO:0000259" key="4">
    <source>
        <dbReference type="PROSITE" id="PS50911"/>
    </source>
</evidence>
<dbReference type="Gene3D" id="1.10.530.10">
    <property type="match status" value="1"/>
</dbReference>
<evidence type="ECO:0000313" key="5">
    <source>
        <dbReference type="EMBL" id="GEQ04036.1"/>
    </source>
</evidence>
<dbReference type="InterPro" id="IPR051056">
    <property type="entry name" value="Glycosyl_Hydrolase_73"/>
</dbReference>
<feature type="compositionally biased region" description="Basic and acidic residues" evidence="3">
    <location>
        <begin position="63"/>
        <end position="94"/>
    </location>
</feature>
<protein>
    <submittedName>
        <fullName evidence="5">N-acetylmuramoyl-L-alanine amidase</fullName>
    </submittedName>
</protein>
<dbReference type="Proteomes" id="UP000321839">
    <property type="component" value="Unassembled WGS sequence"/>
</dbReference>
<dbReference type="EMBL" id="BKAW01000020">
    <property type="protein sequence ID" value="GEQ04036.1"/>
    <property type="molecule type" value="Genomic_DNA"/>
</dbReference>
<dbReference type="SMART" id="SM00047">
    <property type="entry name" value="LYZ2"/>
    <property type="match status" value="1"/>
</dbReference>
<dbReference type="SUPFAM" id="SSF54001">
    <property type="entry name" value="Cysteine proteinases"/>
    <property type="match status" value="1"/>
</dbReference>
<feature type="compositionally biased region" description="Basic and acidic residues" evidence="3">
    <location>
        <begin position="337"/>
        <end position="365"/>
    </location>
</feature>
<reference evidence="5 6" key="1">
    <citation type="submission" date="2019-07" db="EMBL/GenBank/DDBJ databases">
        <title>Whole genome shotgun sequence of Staphylococcus cohnii subsp. urealyticus NBRC 109766.</title>
        <authorList>
            <person name="Hosoyama A."/>
            <person name="Uohara A."/>
            <person name="Ohji S."/>
            <person name="Ichikawa N."/>
        </authorList>
    </citation>
    <scope>NUCLEOTIDE SEQUENCE [LARGE SCALE GENOMIC DNA]</scope>
    <source>
        <strain evidence="5 6">NBRC 109766</strain>
    </source>
</reference>
<evidence type="ECO:0000313" key="6">
    <source>
        <dbReference type="Proteomes" id="UP000321839"/>
    </source>
</evidence>
<sequence length="731" mass="82250">MRQQKLLVCLLSTSLLMPSFPINDAKAETSKEDTMTTKSTETQKDKDKEKSDSSLSSSQNHKTNNEKSDDVKEKSSDNKHSSEREDQQNRKNDGPTKTSEQNNSQENDNSKTPDKTSTNVTKNTWDTSTDDDRSNIFDMFKPTPLKQNQDNNSLSKLLDQLLSNNEATQTPSTLKQNDDSNEDNNKQNNSLTDHTDSEDSNATAFIDDNEINDDSNEDSEESIQEQSRTDYDNDANDTARESENSQYESNQYTDEHDAQQDDTEPNSDSHQNQSRENTTQDGHSQNKQDDETTTSNNDTGEQDDDADTRDNDSTTDNQSGSSSEDRVLESILDEYSEDAKNNQKQYESQKAHSSNKDSENKKSDSDEQPSSNHANPQLPSQSQLAKKEKPAQSFENDTKQSNIRTTAIFQQLPNLSDDNNTTNQLTITENKNTRDFIKTIAQDAHDIGQDEDIYASVMIAQAILESDSGMSALAQAPHYNLFGIKGTYQGKSTTFNTLEDNGNNMFQISADFRSYPSEKESLEDYAKLIKQGIDGNPNIYKPTWKREAHNYRSATAHLATTYATDSQYADKLNSIIEHYDLTQFDRKQMPDLDDYKLKNDDDNSDFKPFSETTNHSPYPHGQCTWYVYHRMSQFDQYVGGDLGDARNWNNRAERKGYTVSSTPKTHTAVVFEAGQHGADSIYGHVAFVEKVNDDGSIVISESNVKGLGIVSHRTIDADVATDLSYITGKQN</sequence>
<keyword evidence="6" id="KW-1185">Reference proteome</keyword>
<dbReference type="PANTHER" id="PTHR33308">
    <property type="entry name" value="PEPTIDOGLYCAN HYDROLASE FLGJ"/>
    <property type="match status" value="1"/>
</dbReference>
<feature type="compositionally biased region" description="Acidic residues" evidence="3">
    <location>
        <begin position="207"/>
        <end position="223"/>
    </location>
</feature>
<organism evidence="5 6">
    <name type="scientific">Staphylococcus ureilyticus</name>
    <name type="common">Staphylococcus cohnii subsp. urealyticus</name>
    <dbReference type="NCBI Taxonomy" id="94138"/>
    <lineage>
        <taxon>Bacteria</taxon>
        <taxon>Bacillati</taxon>
        <taxon>Bacillota</taxon>
        <taxon>Bacilli</taxon>
        <taxon>Bacillales</taxon>
        <taxon>Staphylococcaceae</taxon>
        <taxon>Staphylococcus</taxon>
        <taxon>Staphylococcus cohnii species complex</taxon>
    </lineage>
</organism>
<feature type="compositionally biased region" description="Polar residues" evidence="3">
    <location>
        <begin position="368"/>
        <end position="384"/>
    </location>
</feature>
<feature type="compositionally biased region" description="Polar residues" evidence="3">
    <location>
        <begin position="393"/>
        <end position="402"/>
    </location>
</feature>
<dbReference type="InterPro" id="IPR007921">
    <property type="entry name" value="CHAP_dom"/>
</dbReference>
<evidence type="ECO:0000256" key="3">
    <source>
        <dbReference type="SAM" id="MobiDB-lite"/>
    </source>
</evidence>
<proteinExistence type="inferred from homology"/>
<evidence type="ECO:0000256" key="1">
    <source>
        <dbReference type="ARBA" id="ARBA00006088"/>
    </source>
</evidence>
<name>A0AB34AKZ9_STAUR</name>
<feature type="domain" description="Peptidase C51" evidence="4">
    <location>
        <begin position="598"/>
        <end position="727"/>
    </location>
</feature>
<dbReference type="NCBIfam" id="NF006360">
    <property type="entry name" value="PRK08581.1-2"/>
    <property type="match status" value="1"/>
</dbReference>
<dbReference type="Gene3D" id="4.10.80.30">
    <property type="entry name" value="DNA polymerase, domain 6"/>
    <property type="match status" value="1"/>
</dbReference>
<gene>
    <name evidence="5" type="ORF">SCO02_24770</name>
</gene>
<accession>A0AB34AKZ9</accession>
<dbReference type="Pfam" id="PF05257">
    <property type="entry name" value="CHAP"/>
    <property type="match status" value="1"/>
</dbReference>
<feature type="compositionally biased region" description="Basic and acidic residues" evidence="3">
    <location>
        <begin position="227"/>
        <end position="243"/>
    </location>
</feature>
<comment type="caution">
    <text evidence="5">The sequence shown here is derived from an EMBL/GenBank/DDBJ whole genome shotgun (WGS) entry which is preliminary data.</text>
</comment>
<dbReference type="RefSeq" id="WP_103161615.1">
    <property type="nucleotide sequence ID" value="NZ_BKAW01000020.1"/>
</dbReference>
<dbReference type="GO" id="GO:0004040">
    <property type="term" value="F:amidase activity"/>
    <property type="evidence" value="ECO:0007669"/>
    <property type="project" value="InterPro"/>
</dbReference>
<dbReference type="PANTHER" id="PTHR33308:SF9">
    <property type="entry name" value="PEPTIDOGLYCAN HYDROLASE FLGJ"/>
    <property type="match status" value="1"/>
</dbReference>
<feature type="compositionally biased region" description="Polar residues" evidence="3">
    <location>
        <begin position="266"/>
        <end position="283"/>
    </location>
</feature>
<feature type="region of interest" description="Disordered" evidence="3">
    <location>
        <begin position="21"/>
        <end position="402"/>
    </location>
</feature>
<dbReference type="Pfam" id="PF01832">
    <property type="entry name" value="Glucosaminidase"/>
    <property type="match status" value="1"/>
</dbReference>
<evidence type="ECO:0000256" key="2">
    <source>
        <dbReference type="ARBA" id="ARBA00022801"/>
    </source>
</evidence>
<dbReference type="PROSITE" id="PS50911">
    <property type="entry name" value="CHAP"/>
    <property type="match status" value="1"/>
</dbReference>
<keyword evidence="2" id="KW-0378">Hydrolase</keyword>
<comment type="similarity">
    <text evidence="1">In the N-terminal section; belongs to the N-acetylmuramoyl-L-alanine amidase 2 family.</text>
</comment>
<feature type="compositionally biased region" description="Polar residues" evidence="3">
    <location>
        <begin position="145"/>
        <end position="175"/>
    </location>
</feature>
<dbReference type="Gene3D" id="3.90.1720.10">
    <property type="entry name" value="endopeptidase domain like (from Nostoc punctiforme)"/>
    <property type="match status" value="1"/>
</dbReference>
<dbReference type="InterPro" id="IPR002901">
    <property type="entry name" value="MGlyc_endo_b_GlcNAc-like_dom"/>
</dbReference>
<feature type="compositionally biased region" description="Basic and acidic residues" evidence="3">
    <location>
        <begin position="25"/>
        <end position="52"/>
    </location>
</feature>
<dbReference type="InterPro" id="IPR038765">
    <property type="entry name" value="Papain-like_cys_pep_sf"/>
</dbReference>
<feature type="compositionally biased region" description="Polar residues" evidence="3">
    <location>
        <begin position="115"/>
        <end position="127"/>
    </location>
</feature>